<dbReference type="AlphaFoldDB" id="A0A8S3Z020"/>
<keyword evidence="7" id="KW-1185">Reference proteome</keyword>
<dbReference type="InterPro" id="IPR000175">
    <property type="entry name" value="Na/ntran_symport"/>
</dbReference>
<dbReference type="Proteomes" id="UP000678393">
    <property type="component" value="Unassembled WGS sequence"/>
</dbReference>
<keyword evidence="2" id="KW-0813">Transport</keyword>
<evidence type="ECO:0000256" key="4">
    <source>
        <dbReference type="ARBA" id="ARBA00022989"/>
    </source>
</evidence>
<protein>
    <submittedName>
        <fullName evidence="6">Uncharacterized protein</fullName>
    </submittedName>
</protein>
<dbReference type="SUPFAM" id="SSF161070">
    <property type="entry name" value="SNF-like"/>
    <property type="match status" value="1"/>
</dbReference>
<comment type="caution">
    <text evidence="6">The sequence shown here is derived from an EMBL/GenBank/DDBJ whole genome shotgun (WGS) entry which is preliminary data.</text>
</comment>
<evidence type="ECO:0000256" key="2">
    <source>
        <dbReference type="ARBA" id="ARBA00022448"/>
    </source>
</evidence>
<accession>A0A8S3Z020</accession>
<dbReference type="GO" id="GO:0005886">
    <property type="term" value="C:plasma membrane"/>
    <property type="evidence" value="ECO:0007669"/>
    <property type="project" value="TreeGrafter"/>
</dbReference>
<dbReference type="GO" id="GO:0035725">
    <property type="term" value="P:sodium ion transmembrane transport"/>
    <property type="evidence" value="ECO:0007669"/>
    <property type="project" value="TreeGrafter"/>
</dbReference>
<dbReference type="PANTHER" id="PTHR11616:SF309">
    <property type="entry name" value="TRANSPORTER"/>
    <property type="match status" value="1"/>
</dbReference>
<gene>
    <name evidence="6" type="ORF">CUNI_LOCUS6843</name>
</gene>
<keyword evidence="4" id="KW-1133">Transmembrane helix</keyword>
<evidence type="ECO:0000256" key="1">
    <source>
        <dbReference type="ARBA" id="ARBA00004141"/>
    </source>
</evidence>
<evidence type="ECO:0000256" key="5">
    <source>
        <dbReference type="ARBA" id="ARBA00023136"/>
    </source>
</evidence>
<dbReference type="EMBL" id="CAJHNH020001057">
    <property type="protein sequence ID" value="CAG5121285.1"/>
    <property type="molecule type" value="Genomic_DNA"/>
</dbReference>
<feature type="non-terminal residue" evidence="6">
    <location>
        <position position="1"/>
    </location>
</feature>
<evidence type="ECO:0000313" key="6">
    <source>
        <dbReference type="EMBL" id="CAG5121285.1"/>
    </source>
</evidence>
<feature type="non-terminal residue" evidence="6">
    <location>
        <position position="58"/>
    </location>
</feature>
<keyword evidence="3" id="KW-0812">Transmembrane</keyword>
<comment type="subcellular location">
    <subcellularLocation>
        <location evidence="1">Membrane</location>
        <topology evidence="1">Multi-pass membrane protein</topology>
    </subcellularLocation>
</comment>
<dbReference type="Pfam" id="PF00209">
    <property type="entry name" value="SNF"/>
    <property type="match status" value="1"/>
</dbReference>
<keyword evidence="5" id="KW-0472">Membrane</keyword>
<dbReference type="InterPro" id="IPR037272">
    <property type="entry name" value="SNS_sf"/>
</dbReference>
<dbReference type="OrthoDB" id="6581954at2759"/>
<name>A0A8S3Z020_9EUPU</name>
<proteinExistence type="predicted"/>
<sequence length="58" mass="6567">AFLIPYCICVFVCGIPLYFLEAALGQFVSGSVIRAWNLCPLFKGKLYFFQALLLLYLV</sequence>
<dbReference type="PROSITE" id="PS50267">
    <property type="entry name" value="NA_NEUROTRAN_SYMP_3"/>
    <property type="match status" value="1"/>
</dbReference>
<dbReference type="GO" id="GO:0006865">
    <property type="term" value="P:amino acid transport"/>
    <property type="evidence" value="ECO:0007669"/>
    <property type="project" value="TreeGrafter"/>
</dbReference>
<reference evidence="6" key="1">
    <citation type="submission" date="2021-04" db="EMBL/GenBank/DDBJ databases">
        <authorList>
            <consortium name="Molecular Ecology Group"/>
        </authorList>
    </citation>
    <scope>NUCLEOTIDE SEQUENCE</scope>
</reference>
<organism evidence="6 7">
    <name type="scientific">Candidula unifasciata</name>
    <dbReference type="NCBI Taxonomy" id="100452"/>
    <lineage>
        <taxon>Eukaryota</taxon>
        <taxon>Metazoa</taxon>
        <taxon>Spiralia</taxon>
        <taxon>Lophotrochozoa</taxon>
        <taxon>Mollusca</taxon>
        <taxon>Gastropoda</taxon>
        <taxon>Heterobranchia</taxon>
        <taxon>Euthyneura</taxon>
        <taxon>Panpulmonata</taxon>
        <taxon>Eupulmonata</taxon>
        <taxon>Stylommatophora</taxon>
        <taxon>Helicina</taxon>
        <taxon>Helicoidea</taxon>
        <taxon>Geomitridae</taxon>
        <taxon>Candidula</taxon>
    </lineage>
</organism>
<dbReference type="PANTHER" id="PTHR11616">
    <property type="entry name" value="SODIUM/CHLORIDE DEPENDENT TRANSPORTER"/>
    <property type="match status" value="1"/>
</dbReference>
<evidence type="ECO:0000313" key="7">
    <source>
        <dbReference type="Proteomes" id="UP000678393"/>
    </source>
</evidence>
<evidence type="ECO:0000256" key="3">
    <source>
        <dbReference type="ARBA" id="ARBA00022692"/>
    </source>
</evidence>